<evidence type="ECO:0000256" key="1">
    <source>
        <dbReference type="SAM" id="MobiDB-lite"/>
    </source>
</evidence>
<keyword evidence="2" id="KW-0812">Transmembrane</keyword>
<evidence type="ECO:0000313" key="4">
    <source>
        <dbReference type="Proteomes" id="UP000265520"/>
    </source>
</evidence>
<keyword evidence="4" id="KW-1185">Reference proteome</keyword>
<reference evidence="3 4" key="1">
    <citation type="journal article" date="2018" name="Front. Plant Sci.">
        <title>Red Clover (Trifolium pratense) and Zigzag Clover (T. medium) - A Picture of Genomic Similarities and Differences.</title>
        <authorList>
            <person name="Dluhosova J."/>
            <person name="Istvanek J."/>
            <person name="Nedelnik J."/>
            <person name="Repkova J."/>
        </authorList>
    </citation>
    <scope>NUCLEOTIDE SEQUENCE [LARGE SCALE GENOMIC DNA]</scope>
    <source>
        <strain evidence="4">cv. 10/8</strain>
        <tissue evidence="3">Leaf</tissue>
    </source>
</reference>
<protein>
    <submittedName>
        <fullName evidence="3">Uncharacterized protein</fullName>
    </submittedName>
</protein>
<dbReference type="AlphaFoldDB" id="A0A392SPH8"/>
<keyword evidence="2" id="KW-0472">Membrane</keyword>
<comment type="caution">
    <text evidence="3">The sequence shown here is derived from an EMBL/GenBank/DDBJ whole genome shotgun (WGS) entry which is preliminary data.</text>
</comment>
<feature type="non-terminal residue" evidence="3">
    <location>
        <position position="1"/>
    </location>
</feature>
<proteinExistence type="predicted"/>
<organism evidence="3 4">
    <name type="scientific">Trifolium medium</name>
    <dbReference type="NCBI Taxonomy" id="97028"/>
    <lineage>
        <taxon>Eukaryota</taxon>
        <taxon>Viridiplantae</taxon>
        <taxon>Streptophyta</taxon>
        <taxon>Embryophyta</taxon>
        <taxon>Tracheophyta</taxon>
        <taxon>Spermatophyta</taxon>
        <taxon>Magnoliopsida</taxon>
        <taxon>eudicotyledons</taxon>
        <taxon>Gunneridae</taxon>
        <taxon>Pentapetalae</taxon>
        <taxon>rosids</taxon>
        <taxon>fabids</taxon>
        <taxon>Fabales</taxon>
        <taxon>Fabaceae</taxon>
        <taxon>Papilionoideae</taxon>
        <taxon>50 kb inversion clade</taxon>
        <taxon>NPAAA clade</taxon>
        <taxon>Hologalegina</taxon>
        <taxon>IRL clade</taxon>
        <taxon>Trifolieae</taxon>
        <taxon>Trifolium</taxon>
    </lineage>
</organism>
<sequence>KELDEKKLQFEKMIEALKHEDAAEEAEPIVGDVDARNDAAGDNVGDDAEDEEDDSGSLRVFLCNFSFFWIYFPFVGYALDI</sequence>
<feature type="region of interest" description="Disordered" evidence="1">
    <location>
        <begin position="21"/>
        <end position="54"/>
    </location>
</feature>
<dbReference type="EMBL" id="LXQA010418601">
    <property type="protein sequence ID" value="MCI50579.1"/>
    <property type="molecule type" value="Genomic_DNA"/>
</dbReference>
<feature type="compositionally biased region" description="Acidic residues" evidence="1">
    <location>
        <begin position="44"/>
        <end position="54"/>
    </location>
</feature>
<name>A0A392SPH8_9FABA</name>
<keyword evidence="2" id="KW-1133">Transmembrane helix</keyword>
<accession>A0A392SPH8</accession>
<evidence type="ECO:0000313" key="3">
    <source>
        <dbReference type="EMBL" id="MCI50579.1"/>
    </source>
</evidence>
<evidence type="ECO:0000256" key="2">
    <source>
        <dbReference type="SAM" id="Phobius"/>
    </source>
</evidence>
<feature type="transmembrane region" description="Helical" evidence="2">
    <location>
        <begin position="58"/>
        <end position="79"/>
    </location>
</feature>
<dbReference type="Proteomes" id="UP000265520">
    <property type="component" value="Unassembled WGS sequence"/>
</dbReference>